<dbReference type="AlphaFoldDB" id="A0A6G1PNL5"/>
<dbReference type="Proteomes" id="UP000503349">
    <property type="component" value="Chromosome 7"/>
</dbReference>
<evidence type="ECO:0000313" key="3">
    <source>
        <dbReference type="Proteomes" id="UP000503349"/>
    </source>
</evidence>
<dbReference type="EMBL" id="CM015718">
    <property type="protein sequence ID" value="KAF3691931.1"/>
    <property type="molecule type" value="Genomic_DNA"/>
</dbReference>
<sequence length="167" mass="18664">MKLALVLVGLSVAVMGIMIFQAVRQELNLQNTKARLVENSADVKRKEDAIMEMKTKIQEMKTSLGSANAKIDELKKKKIDIVKSTEEFEKSLQTCNSEKEDSAKKKTSIGEAMSKFNADHLETKKKAEEEIQGLKQQIIDRDKAICAFADMAKEEARKLCGNSEAPK</sequence>
<evidence type="ECO:0000256" key="1">
    <source>
        <dbReference type="SAM" id="Coils"/>
    </source>
</evidence>
<feature type="coiled-coil region" evidence="1">
    <location>
        <begin position="43"/>
        <end position="77"/>
    </location>
</feature>
<proteinExistence type="predicted"/>
<accession>A0A6G1PNL5</accession>
<protein>
    <submittedName>
        <fullName evidence="2">Uncharacterized protein</fullName>
    </submittedName>
</protein>
<keyword evidence="3" id="KW-1185">Reference proteome</keyword>
<gene>
    <name evidence="2" type="ORF">EXN66_Car007606</name>
</gene>
<organism evidence="2 3">
    <name type="scientific">Channa argus</name>
    <name type="common">Northern snakehead</name>
    <name type="synonym">Ophicephalus argus</name>
    <dbReference type="NCBI Taxonomy" id="215402"/>
    <lineage>
        <taxon>Eukaryota</taxon>
        <taxon>Metazoa</taxon>
        <taxon>Chordata</taxon>
        <taxon>Craniata</taxon>
        <taxon>Vertebrata</taxon>
        <taxon>Euteleostomi</taxon>
        <taxon>Actinopterygii</taxon>
        <taxon>Neopterygii</taxon>
        <taxon>Teleostei</taxon>
        <taxon>Neoteleostei</taxon>
        <taxon>Acanthomorphata</taxon>
        <taxon>Anabantaria</taxon>
        <taxon>Anabantiformes</taxon>
        <taxon>Channoidei</taxon>
        <taxon>Channidae</taxon>
        <taxon>Channa</taxon>
    </lineage>
</organism>
<reference evidence="3" key="2">
    <citation type="submission" date="2019-02" db="EMBL/GenBank/DDBJ databases">
        <title>Opniocepnalus argus Var Kimnra genome.</title>
        <authorList>
            <person name="Zhou C."/>
            <person name="Xiao S."/>
        </authorList>
    </citation>
    <scope>NUCLEOTIDE SEQUENCE [LARGE SCALE GENOMIC DNA]</scope>
</reference>
<reference evidence="2 3" key="1">
    <citation type="submission" date="2019-02" db="EMBL/GenBank/DDBJ databases">
        <title>Opniocepnalus argus genome.</title>
        <authorList>
            <person name="Zhou C."/>
            <person name="Xiao S."/>
        </authorList>
    </citation>
    <scope>NUCLEOTIDE SEQUENCE [LARGE SCALE GENOMIC DNA]</scope>
    <source>
        <strain evidence="2">OARG1902GOOAL</strain>
        <tissue evidence="2">Muscle</tissue>
    </source>
</reference>
<feature type="coiled-coil region" evidence="1">
    <location>
        <begin position="117"/>
        <end position="144"/>
    </location>
</feature>
<dbReference type="OrthoDB" id="8960309at2759"/>
<keyword evidence="1" id="KW-0175">Coiled coil</keyword>
<evidence type="ECO:0000313" key="2">
    <source>
        <dbReference type="EMBL" id="KAF3691931.1"/>
    </source>
</evidence>
<name>A0A6G1PNL5_CHAAH</name>